<evidence type="ECO:0000259" key="2">
    <source>
        <dbReference type="Pfam" id="PF13559"/>
    </source>
</evidence>
<keyword evidence="1" id="KW-0812">Transmembrane</keyword>
<dbReference type="EMBL" id="DSRU01000430">
    <property type="protein sequence ID" value="HFN01657.1"/>
    <property type="molecule type" value="Genomic_DNA"/>
</dbReference>
<sequence>MEGEFQRNSLGWQVHLMQRRLGEWIGGMLNSAAFGGEDSPSQIPDWLSRLLFWVIVIGLGAWLLWQLYQVLRPYLYRAIALQPQTQGQNRVNDQKLTAEQWLGRSRTFAKQGNYREACRAVYLAVLQHLDDTQQIPYQDSRTDGEYRNLLSRAAQPQPLQLVLDTHEQLCFSDRPISADTFQQCQTAAQEVMTP</sequence>
<comment type="caution">
    <text evidence="3">The sequence shown here is derived from an EMBL/GenBank/DDBJ whole genome shotgun (WGS) entry which is preliminary data.</text>
</comment>
<feature type="transmembrane region" description="Helical" evidence="1">
    <location>
        <begin position="50"/>
        <end position="68"/>
    </location>
</feature>
<evidence type="ECO:0000256" key="1">
    <source>
        <dbReference type="SAM" id="Phobius"/>
    </source>
</evidence>
<accession>A0A7C3PMM0</accession>
<name>A0A7C3PMM0_9CYAN</name>
<evidence type="ECO:0000313" key="3">
    <source>
        <dbReference type="EMBL" id="HFN01657.1"/>
    </source>
</evidence>
<gene>
    <name evidence="3" type="ORF">ENR64_28730</name>
</gene>
<dbReference type="Pfam" id="PF13559">
    <property type="entry name" value="DUF4129"/>
    <property type="match status" value="1"/>
</dbReference>
<feature type="domain" description="Protein-glutamine gamma-glutamyltransferase-like C-terminal" evidence="2">
    <location>
        <begin position="122"/>
        <end position="188"/>
    </location>
</feature>
<keyword evidence="1" id="KW-0472">Membrane</keyword>
<proteinExistence type="predicted"/>
<dbReference type="AlphaFoldDB" id="A0A7C3PMM0"/>
<protein>
    <submittedName>
        <fullName evidence="3">DUF4129 domain-containing protein</fullName>
    </submittedName>
</protein>
<keyword evidence="1" id="KW-1133">Transmembrane helix</keyword>
<organism evidence="3">
    <name type="scientific">Oscillatoriales cyanobacterium SpSt-418</name>
    <dbReference type="NCBI Taxonomy" id="2282169"/>
    <lineage>
        <taxon>Bacteria</taxon>
        <taxon>Bacillati</taxon>
        <taxon>Cyanobacteriota</taxon>
        <taxon>Cyanophyceae</taxon>
        <taxon>Oscillatoriophycideae</taxon>
        <taxon>Oscillatoriales</taxon>
    </lineage>
</organism>
<dbReference type="InterPro" id="IPR025403">
    <property type="entry name" value="TgpA-like_C"/>
</dbReference>
<reference evidence="3" key="1">
    <citation type="journal article" date="2020" name="mSystems">
        <title>Genome- and Community-Level Interaction Insights into Carbon Utilization and Element Cycling Functions of Hydrothermarchaeota in Hydrothermal Sediment.</title>
        <authorList>
            <person name="Zhou Z."/>
            <person name="Liu Y."/>
            <person name="Xu W."/>
            <person name="Pan J."/>
            <person name="Luo Z.H."/>
            <person name="Li M."/>
        </authorList>
    </citation>
    <scope>NUCLEOTIDE SEQUENCE [LARGE SCALE GENOMIC DNA]</scope>
    <source>
        <strain evidence="3">SpSt-418</strain>
    </source>
</reference>